<keyword evidence="3" id="KW-1185">Reference proteome</keyword>
<reference evidence="2 3" key="1">
    <citation type="submission" date="2018-10" db="EMBL/GenBank/DDBJ databases">
        <title>Ulvibacterium marinum gen. nov., sp. nov., a novel marine bacterium of the family Flavobacteriaceae, isolated from a culture of the green alga Ulva prolifera.</title>
        <authorList>
            <person name="Zhang Z."/>
        </authorList>
    </citation>
    <scope>NUCLEOTIDE SEQUENCE [LARGE SCALE GENOMIC DNA]</scope>
    <source>
        <strain evidence="2 3">CCMM003</strain>
    </source>
</reference>
<dbReference type="EMBL" id="RBCJ01000003">
    <property type="protein sequence ID" value="RKN79285.1"/>
    <property type="molecule type" value="Genomic_DNA"/>
</dbReference>
<dbReference type="InterPro" id="IPR001011">
    <property type="entry name" value="Acid_Pase_classA_bac"/>
</dbReference>
<dbReference type="Gene3D" id="1.20.144.10">
    <property type="entry name" value="Phosphatidic acid phosphatase type 2/haloperoxidase"/>
    <property type="match status" value="1"/>
</dbReference>
<comment type="caution">
    <text evidence="2">The sequence shown here is derived from an EMBL/GenBank/DDBJ whole genome shotgun (WGS) entry which is preliminary data.</text>
</comment>
<evidence type="ECO:0000313" key="3">
    <source>
        <dbReference type="Proteomes" id="UP000276603"/>
    </source>
</evidence>
<dbReference type="SUPFAM" id="SSF48317">
    <property type="entry name" value="Acid phosphatase/Vanadium-dependent haloperoxidase"/>
    <property type="match status" value="1"/>
</dbReference>
<name>A0A3B0C0G9_9FLAO</name>
<dbReference type="GO" id="GO:0003993">
    <property type="term" value="F:acid phosphatase activity"/>
    <property type="evidence" value="ECO:0007669"/>
    <property type="project" value="InterPro"/>
</dbReference>
<sequence length="291" mass="33339">MIQRTLLLLALFGLSQFRGQIAPLEPVKAHYKTLQQLSSAPNPERAPLDKKSFPPAEYSSGTLIYTMVEPAYLSSAQVEILKSSVQFPANSSDQTRAELDFLLEWQEKRTPAQENKSSNILAPIGYWPHAAVLKNHNRYDENMQHLFYEGRTVMGNECTPKNYPHTAKLMQGITKDMRIMEFTVKYHLLRARPYHLEPRLQPLARISSPSFASGHTLWAYIQAFAWSELIPAKRAEFLELAYEVGESREIMGIHYPSDEEAARVLAHSMLTAMLENREFKEDLAKAKEEWN</sequence>
<dbReference type="OrthoDB" id="9780507at2"/>
<protein>
    <submittedName>
        <fullName evidence="2">Phosphatase PAP2 family protein</fullName>
    </submittedName>
</protein>
<evidence type="ECO:0000259" key="1">
    <source>
        <dbReference type="Pfam" id="PF01569"/>
    </source>
</evidence>
<gene>
    <name evidence="2" type="ORF">D7Z94_13235</name>
</gene>
<dbReference type="Proteomes" id="UP000276603">
    <property type="component" value="Unassembled WGS sequence"/>
</dbReference>
<dbReference type="AlphaFoldDB" id="A0A3B0C0G9"/>
<dbReference type="InterPro" id="IPR000326">
    <property type="entry name" value="PAP2/HPO"/>
</dbReference>
<dbReference type="InterPro" id="IPR036938">
    <property type="entry name" value="PAP2/HPO_sf"/>
</dbReference>
<proteinExistence type="predicted"/>
<dbReference type="GO" id="GO:0030288">
    <property type="term" value="C:outer membrane-bounded periplasmic space"/>
    <property type="evidence" value="ECO:0007669"/>
    <property type="project" value="InterPro"/>
</dbReference>
<dbReference type="RefSeq" id="WP_120712096.1">
    <property type="nucleotide sequence ID" value="NZ_RBCJ01000003.1"/>
</dbReference>
<evidence type="ECO:0000313" key="2">
    <source>
        <dbReference type="EMBL" id="RKN79285.1"/>
    </source>
</evidence>
<dbReference type="Pfam" id="PF01569">
    <property type="entry name" value="PAP2"/>
    <property type="match status" value="1"/>
</dbReference>
<dbReference type="PRINTS" id="PR00483">
    <property type="entry name" value="BACPHPHTASE"/>
</dbReference>
<feature type="domain" description="Phosphatidic acid phosphatase type 2/haloperoxidase" evidence="1">
    <location>
        <begin position="183"/>
        <end position="274"/>
    </location>
</feature>
<organism evidence="2 3">
    <name type="scientific">Ulvibacterium marinum</name>
    <dbReference type="NCBI Taxonomy" id="2419782"/>
    <lineage>
        <taxon>Bacteria</taxon>
        <taxon>Pseudomonadati</taxon>
        <taxon>Bacteroidota</taxon>
        <taxon>Flavobacteriia</taxon>
        <taxon>Flavobacteriales</taxon>
        <taxon>Flavobacteriaceae</taxon>
        <taxon>Ulvibacterium</taxon>
    </lineage>
</organism>
<accession>A0A3B0C0G9</accession>